<dbReference type="SUPFAM" id="SSF51338">
    <property type="entry name" value="Composite domain of metallo-dependent hydrolases"/>
    <property type="match status" value="1"/>
</dbReference>
<gene>
    <name evidence="3" type="ORF">PG986_010094</name>
</gene>
<sequence length="578" mass="61134">MQFKNVSVFLSLVAQSWVAKAAAVTTPNDDTAVCGKLADVARSYKSGALRADLLLVNGTIHTMDAAETTATVVGIKDGSIVYVGDSAADARQSFLGSPPTVDLGGRMAIPGLVESHNHIVLMGNRPGYHTPLENAYSVADVQQTLAARASRDAVPPGGFVTTIGGFHSNQFSERRLPTLEELDAALPQHPAFVSIGFNGPSVTNSLGKAYFESATLATGPVAISANGSIAAGVETGKALLTLRQQLTMANRTRGVRDAMAYAASMGITTHLDQGAFQAAGTPADGAGHEDNYAMHDPWLAVYGARQGTVRLRINYLHQDNETGVPALTQRLRNAFPFFGGDMVRTGGVGEFIADLDEYSGGPVFEAAARAAARAGWRVEVHSLTADDFRTQIEAFEKVDAEIGIRDLRWVVAHVPQITTEYLARLKKIGGGVNLSSWQYLAGTGPSAGPPYRTIVDSGIPAGVGGDGMQIAPMNPWVQAYYAVTGRNALGDQINEGQQISRREFLHMYTRANQWLLGGPDEPLLGALEVGRLGDVIVLDDDYFGVQDEDLRKLSSVLTVVGGAVVHDTGAVTGCAASL</sequence>
<comment type="caution">
    <text evidence="3">The sequence shown here is derived from an EMBL/GenBank/DDBJ whole genome shotgun (WGS) entry which is preliminary data.</text>
</comment>
<dbReference type="Pfam" id="PF07969">
    <property type="entry name" value="Amidohydro_3"/>
    <property type="match status" value="1"/>
</dbReference>
<dbReference type="PANTHER" id="PTHR22642">
    <property type="entry name" value="IMIDAZOLONEPROPIONASE"/>
    <property type="match status" value="1"/>
</dbReference>
<dbReference type="Gene3D" id="3.20.20.140">
    <property type="entry name" value="Metal-dependent hydrolases"/>
    <property type="match status" value="1"/>
</dbReference>
<evidence type="ECO:0000313" key="3">
    <source>
        <dbReference type="EMBL" id="KAK7949208.1"/>
    </source>
</evidence>
<dbReference type="GeneID" id="92079378"/>
<protein>
    <recommendedName>
        <fullName evidence="2">Amidohydrolase 3 domain-containing protein</fullName>
    </recommendedName>
</protein>
<dbReference type="InterPro" id="IPR013108">
    <property type="entry name" value="Amidohydro_3"/>
</dbReference>
<feature type="signal peptide" evidence="1">
    <location>
        <begin position="1"/>
        <end position="23"/>
    </location>
</feature>
<dbReference type="InterPro" id="IPR032466">
    <property type="entry name" value="Metal_Hydrolase"/>
</dbReference>
<dbReference type="SUPFAM" id="SSF51556">
    <property type="entry name" value="Metallo-dependent hydrolases"/>
    <property type="match status" value="1"/>
</dbReference>
<keyword evidence="1" id="KW-0732">Signal</keyword>
<evidence type="ECO:0000313" key="4">
    <source>
        <dbReference type="Proteomes" id="UP001391051"/>
    </source>
</evidence>
<keyword evidence="4" id="KW-1185">Reference proteome</keyword>
<dbReference type="Proteomes" id="UP001391051">
    <property type="component" value="Unassembled WGS sequence"/>
</dbReference>
<dbReference type="Gene3D" id="2.30.40.10">
    <property type="entry name" value="Urease, subunit C, domain 1"/>
    <property type="match status" value="1"/>
</dbReference>
<dbReference type="InterPro" id="IPR011059">
    <property type="entry name" value="Metal-dep_hydrolase_composite"/>
</dbReference>
<dbReference type="EMBL" id="JAQQWE010000006">
    <property type="protein sequence ID" value="KAK7949208.1"/>
    <property type="molecule type" value="Genomic_DNA"/>
</dbReference>
<proteinExistence type="predicted"/>
<organism evidence="3 4">
    <name type="scientific">Apiospora aurea</name>
    <dbReference type="NCBI Taxonomy" id="335848"/>
    <lineage>
        <taxon>Eukaryota</taxon>
        <taxon>Fungi</taxon>
        <taxon>Dikarya</taxon>
        <taxon>Ascomycota</taxon>
        <taxon>Pezizomycotina</taxon>
        <taxon>Sordariomycetes</taxon>
        <taxon>Xylariomycetidae</taxon>
        <taxon>Amphisphaeriales</taxon>
        <taxon>Apiosporaceae</taxon>
        <taxon>Apiospora</taxon>
    </lineage>
</organism>
<reference evidence="3 4" key="1">
    <citation type="submission" date="2023-01" db="EMBL/GenBank/DDBJ databases">
        <title>Analysis of 21 Apiospora genomes using comparative genomics revels a genus with tremendous synthesis potential of carbohydrate active enzymes and secondary metabolites.</title>
        <authorList>
            <person name="Sorensen T."/>
        </authorList>
    </citation>
    <scope>NUCLEOTIDE SEQUENCE [LARGE SCALE GENOMIC DNA]</scope>
    <source>
        <strain evidence="3 4">CBS 24483</strain>
    </source>
</reference>
<dbReference type="PANTHER" id="PTHR22642:SF21">
    <property type="entry name" value="PERIPLASMIC PROTEIN"/>
    <property type="match status" value="1"/>
</dbReference>
<dbReference type="RefSeq" id="XP_066698714.1">
    <property type="nucleotide sequence ID" value="XM_066846316.1"/>
</dbReference>
<feature type="domain" description="Amidohydrolase 3" evidence="2">
    <location>
        <begin position="100"/>
        <end position="566"/>
    </location>
</feature>
<accession>A0ABR1Q9N0</accession>
<name>A0ABR1Q9N0_9PEZI</name>
<evidence type="ECO:0000259" key="2">
    <source>
        <dbReference type="Pfam" id="PF07969"/>
    </source>
</evidence>
<feature type="chain" id="PRO_5046576457" description="Amidohydrolase 3 domain-containing protein" evidence="1">
    <location>
        <begin position="24"/>
        <end position="578"/>
    </location>
</feature>
<dbReference type="Gene3D" id="3.10.310.70">
    <property type="match status" value="1"/>
</dbReference>
<evidence type="ECO:0000256" key="1">
    <source>
        <dbReference type="SAM" id="SignalP"/>
    </source>
</evidence>